<keyword evidence="2" id="KW-0472">Membrane</keyword>
<accession>A0A922HMK4</accession>
<dbReference type="Proteomes" id="UP000790347">
    <property type="component" value="Unassembled WGS sequence"/>
</dbReference>
<proteinExistence type="predicted"/>
<keyword evidence="2" id="KW-0812">Transmembrane</keyword>
<dbReference type="EMBL" id="ASGP02000008">
    <property type="protein sequence ID" value="KAH9493508.1"/>
    <property type="molecule type" value="Genomic_DNA"/>
</dbReference>
<name>A0A922HMK4_DERFA</name>
<evidence type="ECO:0000313" key="4">
    <source>
        <dbReference type="EMBL" id="KAH9493508.1"/>
    </source>
</evidence>
<evidence type="ECO:0000256" key="3">
    <source>
        <dbReference type="SAM" id="SignalP"/>
    </source>
</evidence>
<sequence>MEGFRVLAITWFIRGVFAFQDMTKWQISINQAASFVRCGATHDYLANTVSMSIVQGRLYQFVRSCDDSQLTVIVYELKPSTTNVERLDLSNGARATLNQVEKSIAQMIQDTAKVIDRMNMRIHLAIYYSDKLKQILFHLFISDVANDRFFVMTDLPDGEVSFFDGEWKYKMRFAIISDSNAIYVISSFYGLSQFLIRQFDKDHESALAYYLCVFENPLTIQRSKKPCISTKEAIDVFGHVQYGYTSQTITFPVYLYLVAPAKKTVWIVSEGILGDESQRLFKLRRISFQEYFHCQQNPDAAIPGRFFANSDISWFYLAPIFMLVLSIMLAIMYCFIRYSRSRRRYAMSISTEPQQQQQPTLESEISKTIEAEYDKDDKKTRYPLRMAGHEEAENILLRSPAT</sequence>
<feature type="chain" id="PRO_5036850853" evidence="3">
    <location>
        <begin position="19"/>
        <end position="402"/>
    </location>
</feature>
<evidence type="ECO:0000313" key="5">
    <source>
        <dbReference type="Proteomes" id="UP000790347"/>
    </source>
</evidence>
<keyword evidence="5" id="KW-1185">Reference proteome</keyword>
<comment type="caution">
    <text evidence="4">The sequence shown here is derived from an EMBL/GenBank/DDBJ whole genome shotgun (WGS) entry which is preliminary data.</text>
</comment>
<protein>
    <submittedName>
        <fullName evidence="4">Uncharacterized protein</fullName>
    </submittedName>
</protein>
<dbReference type="AlphaFoldDB" id="A0A922HMK4"/>
<evidence type="ECO:0000256" key="1">
    <source>
        <dbReference type="SAM" id="MobiDB-lite"/>
    </source>
</evidence>
<keyword evidence="2" id="KW-1133">Transmembrane helix</keyword>
<gene>
    <name evidence="4" type="ORF">DERF_014250</name>
</gene>
<reference evidence="4" key="2">
    <citation type="journal article" date="2022" name="Res Sq">
        <title>Comparative Genomics Reveals Insights into the Divergent Evolution of Astigmatic Mites and Household Pest Adaptations.</title>
        <authorList>
            <person name="Xiong Q."/>
            <person name="Wan A.T.-Y."/>
            <person name="Liu X.-Y."/>
            <person name="Fung C.S.-H."/>
            <person name="Xiao X."/>
            <person name="Malainual N."/>
            <person name="Hou J."/>
            <person name="Wang L."/>
            <person name="Wang M."/>
            <person name="Yang K."/>
            <person name="Cui Y."/>
            <person name="Leung E."/>
            <person name="Nong W."/>
            <person name="Shin S.-K."/>
            <person name="Au S."/>
            <person name="Jeong K.Y."/>
            <person name="Chew F.T."/>
            <person name="Hui J."/>
            <person name="Leung T.F."/>
            <person name="Tungtrongchitr A."/>
            <person name="Zhong N."/>
            <person name="Liu Z."/>
            <person name="Tsui S."/>
        </authorList>
    </citation>
    <scope>NUCLEOTIDE SEQUENCE</scope>
    <source>
        <strain evidence="4">Derf</strain>
        <tissue evidence="4">Whole organism</tissue>
    </source>
</reference>
<keyword evidence="3" id="KW-0732">Signal</keyword>
<feature type="region of interest" description="Disordered" evidence="1">
    <location>
        <begin position="349"/>
        <end position="369"/>
    </location>
</feature>
<feature type="signal peptide" evidence="3">
    <location>
        <begin position="1"/>
        <end position="18"/>
    </location>
</feature>
<feature type="transmembrane region" description="Helical" evidence="2">
    <location>
        <begin position="314"/>
        <end position="336"/>
    </location>
</feature>
<organism evidence="4 5">
    <name type="scientific">Dermatophagoides farinae</name>
    <name type="common">American house dust mite</name>
    <dbReference type="NCBI Taxonomy" id="6954"/>
    <lineage>
        <taxon>Eukaryota</taxon>
        <taxon>Metazoa</taxon>
        <taxon>Ecdysozoa</taxon>
        <taxon>Arthropoda</taxon>
        <taxon>Chelicerata</taxon>
        <taxon>Arachnida</taxon>
        <taxon>Acari</taxon>
        <taxon>Acariformes</taxon>
        <taxon>Sarcoptiformes</taxon>
        <taxon>Astigmata</taxon>
        <taxon>Psoroptidia</taxon>
        <taxon>Analgoidea</taxon>
        <taxon>Pyroglyphidae</taxon>
        <taxon>Dermatophagoidinae</taxon>
        <taxon>Dermatophagoides</taxon>
    </lineage>
</organism>
<evidence type="ECO:0000256" key="2">
    <source>
        <dbReference type="SAM" id="Phobius"/>
    </source>
</evidence>
<reference evidence="4" key="1">
    <citation type="submission" date="2013-05" db="EMBL/GenBank/DDBJ databases">
        <authorList>
            <person name="Yim A.K.Y."/>
            <person name="Chan T.F."/>
            <person name="Ji K.M."/>
            <person name="Liu X.Y."/>
            <person name="Zhou J.W."/>
            <person name="Li R.Q."/>
            <person name="Yang K.Y."/>
            <person name="Li J."/>
            <person name="Li M."/>
            <person name="Law P.T.W."/>
            <person name="Wu Y.L."/>
            <person name="Cai Z.L."/>
            <person name="Qin H."/>
            <person name="Bao Y."/>
            <person name="Leung R.K.K."/>
            <person name="Ng P.K.S."/>
            <person name="Zou J."/>
            <person name="Zhong X.J."/>
            <person name="Ran P.X."/>
            <person name="Zhong N.S."/>
            <person name="Liu Z.G."/>
            <person name="Tsui S.K.W."/>
        </authorList>
    </citation>
    <scope>NUCLEOTIDE SEQUENCE</scope>
    <source>
        <strain evidence="4">Derf</strain>
        <tissue evidence="4">Whole organism</tissue>
    </source>
</reference>